<accession>A0A7I8WE65</accession>
<evidence type="ECO:0000313" key="6">
    <source>
        <dbReference type="EMBL" id="CAD5125416.1"/>
    </source>
</evidence>
<dbReference type="EMBL" id="CAJFCJ010000051">
    <property type="protein sequence ID" value="CAD5126477.1"/>
    <property type="molecule type" value="Genomic_DNA"/>
</dbReference>
<dbReference type="Pfam" id="PF10551">
    <property type="entry name" value="MULE"/>
    <property type="match status" value="1"/>
</dbReference>
<dbReference type="Proteomes" id="UP000549394">
    <property type="component" value="Unassembled WGS sequence"/>
</dbReference>
<evidence type="ECO:0000259" key="4">
    <source>
        <dbReference type="Pfam" id="PF04500"/>
    </source>
</evidence>
<gene>
    <name evidence="6" type="ORF">DGYR_LOCUS12793</name>
    <name evidence="7" type="ORF">DGYR_LOCUS13719</name>
</gene>
<dbReference type="GO" id="GO:0008270">
    <property type="term" value="F:zinc ion binding"/>
    <property type="evidence" value="ECO:0007669"/>
    <property type="project" value="UniProtKB-KW"/>
</dbReference>
<dbReference type="PANTHER" id="PTHR20956:SF12">
    <property type="entry name" value="FLYWCH-TYPE DOMAIN-CONTAINING PROTEIN"/>
    <property type="match status" value="1"/>
</dbReference>
<proteinExistence type="predicted"/>
<protein>
    <submittedName>
        <fullName evidence="6">DgyrCDS13646</fullName>
    </submittedName>
    <submittedName>
        <fullName evidence="7">DgyrCDS14600</fullName>
    </submittedName>
</protein>
<name>A0A7I8WE65_9ANNE</name>
<evidence type="ECO:0000256" key="2">
    <source>
        <dbReference type="ARBA" id="ARBA00022771"/>
    </source>
</evidence>
<dbReference type="PANTHER" id="PTHR20956">
    <property type="entry name" value="HEH2P"/>
    <property type="match status" value="1"/>
</dbReference>
<keyword evidence="3" id="KW-0862">Zinc</keyword>
<reference evidence="7 8" key="1">
    <citation type="submission" date="2020-08" db="EMBL/GenBank/DDBJ databases">
        <authorList>
            <person name="Hejnol A."/>
        </authorList>
    </citation>
    <scope>NUCLEOTIDE SEQUENCE [LARGE SCALE GENOMIC DNA]</scope>
</reference>
<keyword evidence="8" id="KW-1185">Reference proteome</keyword>
<dbReference type="Pfam" id="PF04500">
    <property type="entry name" value="FLYWCH"/>
    <property type="match status" value="1"/>
</dbReference>
<dbReference type="AlphaFoldDB" id="A0A7I8WE65"/>
<organism evidence="7 8">
    <name type="scientific">Dimorphilus gyrociliatus</name>
    <dbReference type="NCBI Taxonomy" id="2664684"/>
    <lineage>
        <taxon>Eukaryota</taxon>
        <taxon>Metazoa</taxon>
        <taxon>Spiralia</taxon>
        <taxon>Lophotrochozoa</taxon>
        <taxon>Annelida</taxon>
        <taxon>Polychaeta</taxon>
        <taxon>Polychaeta incertae sedis</taxon>
        <taxon>Dinophilidae</taxon>
        <taxon>Dimorphilus</taxon>
    </lineage>
</organism>
<dbReference type="InterPro" id="IPR018289">
    <property type="entry name" value="MULE_transposase_dom"/>
</dbReference>
<evidence type="ECO:0000259" key="5">
    <source>
        <dbReference type="Pfam" id="PF10551"/>
    </source>
</evidence>
<dbReference type="Gene3D" id="2.20.25.240">
    <property type="match status" value="1"/>
</dbReference>
<dbReference type="InterPro" id="IPR007588">
    <property type="entry name" value="Znf_FLYWCH"/>
</dbReference>
<sequence>MAACKSCNKHFCGKEKQMKCVLCKYIFHVKCIEGKYCTQCKEINNKEVIIQLNRCKFKKTQQNELNESSAMQMIMPPSQIAPQEEDINDKFTSPKPSDINFSFHFGVYQEHRIADEMVNDEEHIADFSSEYAVSTEIPETVPDFCNEVEISTENDQVFEKSMCDEIEPFKILEKASAKGKNVLIHNGYWYTLKCNRGETTYWTCGVRTKKQKCKAAITELNYSYTLSKAEHFHSPVKDIENKLILKKNVREKGKVNVHQNGRSIAEETLIEFNKNESLPSIKSCIEVVNYHKRKNRPKEPTGLRFIIKQMFLPENFLKVDIFEKQTRVVIFATDHQLNLLQSTNIWFLDGTFKPANDPFKQLYSIHGFLKKDSELKQVPLLFAFCSSKKKSAYKIIFKAVFKLTNGFQPKTAMLDFEESAWRAMSELAPDVNIIGCLFHWCQAIYRKIGELGHQSQYKNRTGEWFAMRLLLSLPFLPSDHIKHQFESIKDYLQECNELSQLISYIQNTWIDSTIWPPSAWSCFKRAIRTNNDLEGFHQKFNSSFGNRTSFYTIVQKLKHEADLINVFEKLLSEKKICRNQRKTYKHLQKKIFEAWESFERSEMNVSQLLQLCCSIYHP</sequence>
<feature type="domain" description="MULE transposase" evidence="5">
    <location>
        <begin position="345"/>
        <end position="442"/>
    </location>
</feature>
<dbReference type="OrthoDB" id="6144560at2759"/>
<comment type="caution">
    <text evidence="7">The sequence shown here is derived from an EMBL/GenBank/DDBJ whole genome shotgun (WGS) entry which is preliminary data.</text>
</comment>
<evidence type="ECO:0000313" key="7">
    <source>
        <dbReference type="EMBL" id="CAD5126477.1"/>
    </source>
</evidence>
<evidence type="ECO:0000256" key="1">
    <source>
        <dbReference type="ARBA" id="ARBA00022723"/>
    </source>
</evidence>
<keyword evidence="2" id="KW-0863">Zinc-finger</keyword>
<keyword evidence="1" id="KW-0479">Metal-binding</keyword>
<evidence type="ECO:0000313" key="8">
    <source>
        <dbReference type="Proteomes" id="UP000549394"/>
    </source>
</evidence>
<feature type="domain" description="FLYWCH-type" evidence="4">
    <location>
        <begin position="176"/>
        <end position="233"/>
    </location>
</feature>
<dbReference type="EMBL" id="CAJFCJ010000026">
    <property type="protein sequence ID" value="CAD5125416.1"/>
    <property type="molecule type" value="Genomic_DNA"/>
</dbReference>
<evidence type="ECO:0000256" key="3">
    <source>
        <dbReference type="ARBA" id="ARBA00022833"/>
    </source>
</evidence>